<feature type="domain" description="Protein kinase" evidence="7">
    <location>
        <begin position="15"/>
        <end position="269"/>
    </location>
</feature>
<reference evidence="8" key="2">
    <citation type="journal article" date="2016" name="G3 (Bethesda)">
        <title>Genome Evolution in Three Species of Cactophilic Drosophila.</title>
        <authorList>
            <person name="Sanchez-Flores A."/>
            <person name="Penazola F."/>
            <person name="Carpinteyro-Ponce J."/>
            <person name="Nazario-Yepiz N."/>
            <person name="Abreu-Goodger C."/>
            <person name="Machado C.A."/>
            <person name="Markow T.A."/>
        </authorList>
    </citation>
    <scope>NUCLEOTIDE SEQUENCE [LARGE SCALE GENOMIC DNA]</scope>
</reference>
<dbReference type="GO" id="GO:0016301">
    <property type="term" value="F:kinase activity"/>
    <property type="evidence" value="ECO:0007669"/>
    <property type="project" value="UniProtKB-KW"/>
</dbReference>
<dbReference type="InterPro" id="IPR001245">
    <property type="entry name" value="Ser-Thr/Tyr_kinase_cat_dom"/>
</dbReference>
<evidence type="ECO:0000256" key="1">
    <source>
        <dbReference type="ARBA" id="ARBA00006529"/>
    </source>
</evidence>
<dbReference type="PRINTS" id="PR00109">
    <property type="entry name" value="TYRKINASE"/>
</dbReference>
<reference evidence="8" key="1">
    <citation type="journal article" date="1997" name="Nucleic Acids Res.">
        <title>tRNAscan-SE: a program for improved detection of transfer RNA genes in genomic sequence.</title>
        <authorList>
            <person name="Lowe T.M."/>
            <person name="Eddy S.R."/>
        </authorList>
    </citation>
    <scope>NUCLEOTIDE SEQUENCE [LARGE SCALE GENOMIC DNA]</scope>
</reference>
<accession>A0ABM1NM06</accession>
<gene>
    <name evidence="9" type="primary">LOC108608891</name>
</gene>
<keyword evidence="5 9" id="KW-0418">Kinase</keyword>
<dbReference type="InterPro" id="IPR008271">
    <property type="entry name" value="Ser/Thr_kinase_AS"/>
</dbReference>
<keyword evidence="4" id="KW-0547">Nucleotide-binding</keyword>
<evidence type="ECO:0000256" key="6">
    <source>
        <dbReference type="ARBA" id="ARBA00022840"/>
    </source>
</evidence>
<keyword evidence="8" id="KW-1185">Reference proteome</keyword>
<evidence type="ECO:0000256" key="2">
    <source>
        <dbReference type="ARBA" id="ARBA00022527"/>
    </source>
</evidence>
<keyword evidence="3" id="KW-0808">Transferase</keyword>
<dbReference type="PANTHER" id="PTHR46716:SF1">
    <property type="entry name" value="MITOGEN-ACTIVATED PROTEIN KINASE KINASE KINASE 7"/>
    <property type="match status" value="1"/>
</dbReference>
<evidence type="ECO:0000259" key="7">
    <source>
        <dbReference type="PROSITE" id="PS50011"/>
    </source>
</evidence>
<dbReference type="PROSITE" id="PS50011">
    <property type="entry name" value="PROTEIN_KINASE_DOM"/>
    <property type="match status" value="1"/>
</dbReference>
<dbReference type="Gene3D" id="1.10.510.10">
    <property type="entry name" value="Transferase(Phosphotransferase) domain 1"/>
    <property type="match status" value="1"/>
</dbReference>
<reference evidence="9" key="3">
    <citation type="submission" date="2025-08" db="UniProtKB">
        <authorList>
            <consortium name="RefSeq"/>
        </authorList>
    </citation>
    <scope>IDENTIFICATION</scope>
    <source>
        <tissue evidence="9">Whole organism</tissue>
    </source>
</reference>
<organism evidence="8 9">
    <name type="scientific">Drosophila arizonae</name>
    <name type="common">Fruit fly</name>
    <dbReference type="NCBI Taxonomy" id="7263"/>
    <lineage>
        <taxon>Eukaryota</taxon>
        <taxon>Metazoa</taxon>
        <taxon>Ecdysozoa</taxon>
        <taxon>Arthropoda</taxon>
        <taxon>Hexapoda</taxon>
        <taxon>Insecta</taxon>
        <taxon>Pterygota</taxon>
        <taxon>Neoptera</taxon>
        <taxon>Endopterygota</taxon>
        <taxon>Diptera</taxon>
        <taxon>Brachycera</taxon>
        <taxon>Muscomorpha</taxon>
        <taxon>Ephydroidea</taxon>
        <taxon>Drosophilidae</taxon>
        <taxon>Drosophila</taxon>
    </lineage>
</organism>
<comment type="similarity">
    <text evidence="1">Belongs to the protein kinase superfamily. STE Ser/Thr protein kinase family. MAP kinase kinase kinase subfamily.</text>
</comment>
<evidence type="ECO:0000313" key="8">
    <source>
        <dbReference type="Proteomes" id="UP000694904"/>
    </source>
</evidence>
<protein>
    <submittedName>
        <fullName evidence="9">Mitogen-activated protein kinase kinase kinase 7</fullName>
    </submittedName>
</protein>
<dbReference type="Proteomes" id="UP000694904">
    <property type="component" value="Chromosome 2"/>
</dbReference>
<dbReference type="Pfam" id="PF07714">
    <property type="entry name" value="PK_Tyr_Ser-Thr"/>
    <property type="match status" value="1"/>
</dbReference>
<evidence type="ECO:0000256" key="5">
    <source>
        <dbReference type="ARBA" id="ARBA00022777"/>
    </source>
</evidence>
<keyword evidence="2" id="KW-0723">Serine/threonine-protein kinase</keyword>
<dbReference type="InterPro" id="IPR011009">
    <property type="entry name" value="Kinase-like_dom_sf"/>
</dbReference>
<dbReference type="PANTHER" id="PTHR46716">
    <property type="entry name" value="MITOGEN-ACTIVATED PROTEIN KINASE KINASE KINASE 7"/>
    <property type="match status" value="1"/>
</dbReference>
<evidence type="ECO:0000256" key="3">
    <source>
        <dbReference type="ARBA" id="ARBA00022679"/>
    </source>
</evidence>
<dbReference type="RefSeq" id="XP_017855992.1">
    <property type="nucleotide sequence ID" value="XM_018000503.1"/>
</dbReference>
<evidence type="ECO:0000313" key="9">
    <source>
        <dbReference type="RefSeq" id="XP_017855992.1"/>
    </source>
</evidence>
<dbReference type="InterPro" id="IPR000719">
    <property type="entry name" value="Prot_kinase_dom"/>
</dbReference>
<evidence type="ECO:0000256" key="4">
    <source>
        <dbReference type="ARBA" id="ARBA00022741"/>
    </source>
</evidence>
<dbReference type="PROSITE" id="PS00108">
    <property type="entry name" value="PROTEIN_KINASE_ST"/>
    <property type="match status" value="1"/>
</dbReference>
<dbReference type="GeneID" id="108608891"/>
<sequence length="281" mass="32292">MDANNYIDSIHFTKITNSIEIASGTYGIVLKGQYDNKTVALKQFKQYGDNRNVERALRNLRDVRHPNILTLIGDSSNGDSLYSIMEYADGGSLKDFLHNPPLIEYTFNHVVNWALQYFSAVAYLHSRQPPLLHGDLKPSNMLLMDHRRVLKISDFGSVRAEATTNTNQRTNVPYIAPETFKGVKSAQPSEVYTCSIILWEMMSRKQVYENIDSSLHIMRECLNGMRPNLEDIKMVYPEELKKLIVDSWEADPSKRPKINRFVDFFSKYFEQNNIIAADLSI</sequence>
<proteinExistence type="inferred from homology"/>
<dbReference type="SMART" id="SM00220">
    <property type="entry name" value="S_TKc"/>
    <property type="match status" value="1"/>
</dbReference>
<keyword evidence="6" id="KW-0067">ATP-binding</keyword>
<dbReference type="PIRSF" id="PIRSF000654">
    <property type="entry name" value="Integrin-linked_kinase"/>
    <property type="match status" value="1"/>
</dbReference>
<dbReference type="SUPFAM" id="SSF56112">
    <property type="entry name" value="Protein kinase-like (PK-like)"/>
    <property type="match status" value="1"/>
</dbReference>
<name>A0ABM1NM06_DROAR</name>